<dbReference type="PANTHER" id="PTHR42978:SF6">
    <property type="entry name" value="QUORUM-QUENCHING LACTONASE YTNP-RELATED"/>
    <property type="match status" value="1"/>
</dbReference>
<accession>A0A4Y9SLA1</accession>
<keyword evidence="4" id="KW-0862">Zinc</keyword>
<feature type="domain" description="Metallo-beta-lactamase" evidence="5">
    <location>
        <begin position="50"/>
        <end position="249"/>
    </location>
</feature>
<proteinExistence type="inferred from homology"/>
<comment type="caution">
    <text evidence="6">The sequence shown here is derived from an EMBL/GenBank/DDBJ whole genome shotgun (WGS) entry which is preliminary data.</text>
</comment>
<dbReference type="Pfam" id="PF00753">
    <property type="entry name" value="Lactamase_B"/>
    <property type="match status" value="1"/>
</dbReference>
<evidence type="ECO:0000259" key="5">
    <source>
        <dbReference type="SMART" id="SM00849"/>
    </source>
</evidence>
<dbReference type="GO" id="GO:0046872">
    <property type="term" value="F:metal ion binding"/>
    <property type="evidence" value="ECO:0007669"/>
    <property type="project" value="UniProtKB-KW"/>
</dbReference>
<organism evidence="6 7">
    <name type="scientific">Massilia horti</name>
    <dbReference type="NCBI Taxonomy" id="2562153"/>
    <lineage>
        <taxon>Bacteria</taxon>
        <taxon>Pseudomonadati</taxon>
        <taxon>Pseudomonadota</taxon>
        <taxon>Betaproteobacteria</taxon>
        <taxon>Burkholderiales</taxon>
        <taxon>Oxalobacteraceae</taxon>
        <taxon>Telluria group</taxon>
        <taxon>Massilia</taxon>
    </lineage>
</organism>
<dbReference type="InterPro" id="IPR036866">
    <property type="entry name" value="RibonucZ/Hydroxyglut_hydro"/>
</dbReference>
<reference evidence="6 7" key="1">
    <citation type="submission" date="2019-03" db="EMBL/GenBank/DDBJ databases">
        <title>Draft genome of Massilia hortus sp. nov., a novel bacterial species of the Oxalobacteraceae family.</title>
        <authorList>
            <person name="Peta V."/>
            <person name="Raths R."/>
            <person name="Bucking H."/>
        </authorList>
    </citation>
    <scope>NUCLEOTIDE SEQUENCE [LARGE SCALE GENOMIC DNA]</scope>
    <source>
        <strain evidence="6 7">ONC3</strain>
    </source>
</reference>
<evidence type="ECO:0000313" key="6">
    <source>
        <dbReference type="EMBL" id="TFW27318.1"/>
    </source>
</evidence>
<sequence>MLQLAVGRVQLTLLDDGSFPFPARYFFANVPPDVWQREVPTDATGKIDVGHNYALLRCAGDLILLDTGYGDDTHGGRTGHLLEELHRSGYRREQVTAVVNTHAHGDHTSRNTLAANRRHVATFPNARYYLGRADWERFSGPDGKIHHFDQNLRSLADAGRLTLVDGALQLAPDVTLLPTPGHTPGHMSVVIESLGAMAIYLGDVCHHPLHFSHPGWVSCFDTDPDLTPRTRDWLFRMALEHDALLVCPHAAAPGLGRLRRLAGGFAWVPVTAE</sequence>
<dbReference type="EMBL" id="SPUM01000152">
    <property type="protein sequence ID" value="TFW27318.1"/>
    <property type="molecule type" value="Genomic_DNA"/>
</dbReference>
<dbReference type="AlphaFoldDB" id="A0A4Y9SLA1"/>
<keyword evidence="2" id="KW-0479">Metal-binding</keyword>
<dbReference type="InterPro" id="IPR001279">
    <property type="entry name" value="Metallo-B-lactamas"/>
</dbReference>
<dbReference type="PANTHER" id="PTHR42978">
    <property type="entry name" value="QUORUM-QUENCHING LACTONASE YTNP-RELATED-RELATED"/>
    <property type="match status" value="1"/>
</dbReference>
<comment type="similarity">
    <text evidence="1">Belongs to the metallo-beta-lactamase superfamily.</text>
</comment>
<dbReference type="InterPro" id="IPR051013">
    <property type="entry name" value="MBL_superfamily_lactonases"/>
</dbReference>
<dbReference type="RefSeq" id="WP_135192224.1">
    <property type="nucleotide sequence ID" value="NZ_SPUM01000152.1"/>
</dbReference>
<evidence type="ECO:0000313" key="7">
    <source>
        <dbReference type="Proteomes" id="UP000297258"/>
    </source>
</evidence>
<gene>
    <name evidence="6" type="ORF">E4O92_24340</name>
</gene>
<evidence type="ECO:0000256" key="2">
    <source>
        <dbReference type="ARBA" id="ARBA00022723"/>
    </source>
</evidence>
<dbReference type="SUPFAM" id="SSF56281">
    <property type="entry name" value="Metallo-hydrolase/oxidoreductase"/>
    <property type="match status" value="1"/>
</dbReference>
<dbReference type="Proteomes" id="UP000297258">
    <property type="component" value="Unassembled WGS sequence"/>
</dbReference>
<dbReference type="GO" id="GO:0016787">
    <property type="term" value="F:hydrolase activity"/>
    <property type="evidence" value="ECO:0007669"/>
    <property type="project" value="UniProtKB-KW"/>
</dbReference>
<evidence type="ECO:0000256" key="1">
    <source>
        <dbReference type="ARBA" id="ARBA00007749"/>
    </source>
</evidence>
<name>A0A4Y9SLA1_9BURK</name>
<keyword evidence="3 6" id="KW-0378">Hydrolase</keyword>
<dbReference type="SMART" id="SM00849">
    <property type="entry name" value="Lactamase_B"/>
    <property type="match status" value="1"/>
</dbReference>
<evidence type="ECO:0000256" key="4">
    <source>
        <dbReference type="ARBA" id="ARBA00022833"/>
    </source>
</evidence>
<evidence type="ECO:0000256" key="3">
    <source>
        <dbReference type="ARBA" id="ARBA00022801"/>
    </source>
</evidence>
<protein>
    <submittedName>
        <fullName evidence="6">MBL fold metallo-hydrolase</fullName>
    </submittedName>
</protein>
<dbReference type="OrthoDB" id="5443440at2"/>
<keyword evidence="7" id="KW-1185">Reference proteome</keyword>
<dbReference type="Gene3D" id="3.60.15.10">
    <property type="entry name" value="Ribonuclease Z/Hydroxyacylglutathione hydrolase-like"/>
    <property type="match status" value="1"/>
</dbReference>